<dbReference type="GO" id="GO:0016491">
    <property type="term" value="F:oxidoreductase activity"/>
    <property type="evidence" value="ECO:0007669"/>
    <property type="project" value="UniProtKB-KW"/>
</dbReference>
<comment type="similarity">
    <text evidence="1">Belongs to the nitroreductase family.</text>
</comment>
<dbReference type="Gene3D" id="3.40.109.10">
    <property type="entry name" value="NADH Oxidase"/>
    <property type="match status" value="1"/>
</dbReference>
<evidence type="ECO:0000259" key="3">
    <source>
        <dbReference type="Pfam" id="PF00881"/>
    </source>
</evidence>
<gene>
    <name evidence="4" type="primary">rutE_2</name>
    <name evidence="4" type="ORF">LFW2832_00963</name>
</gene>
<name>A0A5E4LTN4_9ARCH</name>
<evidence type="ECO:0000313" key="4">
    <source>
        <dbReference type="EMBL" id="VVC04458.1"/>
    </source>
</evidence>
<evidence type="ECO:0000313" key="5">
    <source>
        <dbReference type="Proteomes" id="UP000789941"/>
    </source>
</evidence>
<dbReference type="Proteomes" id="UP000789941">
    <property type="component" value="Unassembled WGS sequence"/>
</dbReference>
<organism evidence="4 5">
    <name type="scientific">Candidatus Bilamarchaeum dharawalense</name>
    <dbReference type="NCBI Taxonomy" id="2885759"/>
    <lineage>
        <taxon>Archaea</taxon>
        <taxon>Candidatus Micrarchaeota</taxon>
        <taxon>Candidatus Micrarchaeia</taxon>
        <taxon>Candidatus Anstonellales</taxon>
        <taxon>Candidatus Bilamarchaeaceae</taxon>
        <taxon>Candidatus Bilamarchaeum</taxon>
    </lineage>
</organism>
<sequence>MLDFIKRRKTTYQFSDKKIQGRDIVKILEAARWAPSSKNSQPWKFIVVKNKANIEKIVSECYYNLFHTTPQLIIAVVMDTKTPVRRLESLEMELRYINMGMPVVNMCYEAQMLGIGSCILRPLGNEVEKILKIPNNKKVPIVVGFGYEDKKTKQPKRTRKELRGIVRYERYSE</sequence>
<proteinExistence type="inferred from homology"/>
<reference evidence="4 5" key="1">
    <citation type="submission" date="2019-08" db="EMBL/GenBank/DDBJ databases">
        <authorList>
            <person name="Vazquez-Campos X."/>
        </authorList>
    </citation>
    <scope>NUCLEOTIDE SEQUENCE [LARGE SCALE GENOMIC DNA]</scope>
    <source>
        <strain evidence="4">LFW-283_2</strain>
    </source>
</reference>
<dbReference type="PANTHER" id="PTHR43673:SF10">
    <property type="entry name" value="NADH DEHYDROGENASE_NAD(P)H NITROREDUCTASE XCC3605-RELATED"/>
    <property type="match status" value="1"/>
</dbReference>
<dbReference type="InterPro" id="IPR029479">
    <property type="entry name" value="Nitroreductase"/>
</dbReference>
<accession>A0A5E4LTN4</accession>
<comment type="caution">
    <text evidence="4">The sequence shown here is derived from an EMBL/GenBank/DDBJ whole genome shotgun (WGS) entry which is preliminary data.</text>
</comment>
<feature type="domain" description="Nitroreductase" evidence="3">
    <location>
        <begin position="5"/>
        <end position="60"/>
    </location>
</feature>
<evidence type="ECO:0000256" key="1">
    <source>
        <dbReference type="ARBA" id="ARBA00007118"/>
    </source>
</evidence>
<protein>
    <submittedName>
        <fullName evidence="4">Malonic semialdehyde reductase RutE</fullName>
        <ecNumber evidence="4">1.-.-.-</ecNumber>
    </submittedName>
</protein>
<dbReference type="EC" id="1.-.-.-" evidence="4"/>
<evidence type="ECO:0000256" key="2">
    <source>
        <dbReference type="ARBA" id="ARBA00023002"/>
    </source>
</evidence>
<dbReference type="PANTHER" id="PTHR43673">
    <property type="entry name" value="NAD(P)H NITROREDUCTASE YDGI-RELATED"/>
    <property type="match status" value="1"/>
</dbReference>
<dbReference type="AlphaFoldDB" id="A0A5E4LTN4"/>
<dbReference type="CDD" id="cd02062">
    <property type="entry name" value="Nitro_FMN_reductase"/>
    <property type="match status" value="1"/>
</dbReference>
<keyword evidence="2 4" id="KW-0560">Oxidoreductase</keyword>
<dbReference type="Pfam" id="PF00881">
    <property type="entry name" value="Nitroreductase"/>
    <property type="match status" value="1"/>
</dbReference>
<dbReference type="EMBL" id="CABMJJ010000009">
    <property type="protein sequence ID" value="VVC04458.1"/>
    <property type="molecule type" value="Genomic_DNA"/>
</dbReference>
<dbReference type="SUPFAM" id="SSF55469">
    <property type="entry name" value="FMN-dependent nitroreductase-like"/>
    <property type="match status" value="1"/>
</dbReference>
<dbReference type="InterPro" id="IPR000415">
    <property type="entry name" value="Nitroreductase-like"/>
</dbReference>